<dbReference type="Proteomes" id="UP001597024">
    <property type="component" value="Unassembled WGS sequence"/>
</dbReference>
<keyword evidence="2" id="KW-1185">Reference proteome</keyword>
<evidence type="ECO:0000313" key="1">
    <source>
        <dbReference type="EMBL" id="MFD0890292.1"/>
    </source>
</evidence>
<evidence type="ECO:0000313" key="2">
    <source>
        <dbReference type="Proteomes" id="UP001597024"/>
    </source>
</evidence>
<proteinExistence type="predicted"/>
<accession>A0ABW3E4K8</accession>
<dbReference type="EMBL" id="JBHTHX010002340">
    <property type="protein sequence ID" value="MFD0890292.1"/>
    <property type="molecule type" value="Genomic_DNA"/>
</dbReference>
<feature type="non-terminal residue" evidence="1">
    <location>
        <position position="1"/>
    </location>
</feature>
<dbReference type="SUPFAM" id="SSF56601">
    <property type="entry name" value="beta-lactamase/transpeptidase-like"/>
    <property type="match status" value="1"/>
</dbReference>
<comment type="caution">
    <text evidence="1">The sequence shown here is derived from an EMBL/GenBank/DDBJ whole genome shotgun (WGS) entry which is preliminary data.</text>
</comment>
<protein>
    <submittedName>
        <fullName evidence="1">Esterase</fullName>
    </submittedName>
</protein>
<sequence length="60" mass="6309">LPVPEQGVRTAFGHPGLGGFLGLGDVEHGLGMAYTMNRMTDAISDSPRAHRLAEAVYASL</sequence>
<name>A0ABW3E4K8_9ACTN</name>
<dbReference type="Gene3D" id="3.40.710.10">
    <property type="entry name" value="DD-peptidase/beta-lactamase superfamily"/>
    <property type="match status" value="1"/>
</dbReference>
<organism evidence="1 2">
    <name type="scientific">Streptosporangium algeriense</name>
    <dbReference type="NCBI Taxonomy" id="1682748"/>
    <lineage>
        <taxon>Bacteria</taxon>
        <taxon>Bacillati</taxon>
        <taxon>Actinomycetota</taxon>
        <taxon>Actinomycetes</taxon>
        <taxon>Streptosporangiales</taxon>
        <taxon>Streptosporangiaceae</taxon>
        <taxon>Streptosporangium</taxon>
    </lineage>
</organism>
<gene>
    <name evidence="1" type="ORF">ACFQ08_37600</name>
</gene>
<dbReference type="InterPro" id="IPR012338">
    <property type="entry name" value="Beta-lactam/transpept-like"/>
</dbReference>
<reference evidence="2" key="1">
    <citation type="journal article" date="2019" name="Int. J. Syst. Evol. Microbiol.">
        <title>The Global Catalogue of Microorganisms (GCM) 10K type strain sequencing project: providing services to taxonomists for standard genome sequencing and annotation.</title>
        <authorList>
            <consortium name="The Broad Institute Genomics Platform"/>
            <consortium name="The Broad Institute Genome Sequencing Center for Infectious Disease"/>
            <person name="Wu L."/>
            <person name="Ma J."/>
        </authorList>
    </citation>
    <scope>NUCLEOTIDE SEQUENCE [LARGE SCALE GENOMIC DNA]</scope>
    <source>
        <strain evidence="2">CCUG 62974</strain>
    </source>
</reference>